<keyword evidence="3" id="KW-0574">Periplasm</keyword>
<evidence type="ECO:0000313" key="8">
    <source>
        <dbReference type="Proteomes" id="UP000653578"/>
    </source>
</evidence>
<dbReference type="PANTHER" id="PTHR39210:SF1">
    <property type="entry name" value="HEPARIN-SULFATE LYASE"/>
    <property type="match status" value="1"/>
</dbReference>
<dbReference type="Gene3D" id="2.70.98.70">
    <property type="match status" value="1"/>
</dbReference>
<evidence type="ECO:0000259" key="5">
    <source>
        <dbReference type="Pfam" id="PF07940"/>
    </source>
</evidence>
<dbReference type="InterPro" id="IPR008929">
    <property type="entry name" value="Chondroitin_lyas"/>
</dbReference>
<dbReference type="PANTHER" id="PTHR39210">
    <property type="entry name" value="HEPARIN-SULFATE LYASE"/>
    <property type="match status" value="1"/>
</dbReference>
<evidence type="ECO:0000259" key="6">
    <source>
        <dbReference type="Pfam" id="PF16889"/>
    </source>
</evidence>
<feature type="domain" description="Heparin-sulfate lyase N-terminal" evidence="6">
    <location>
        <begin position="27"/>
        <end position="190"/>
    </location>
</feature>
<gene>
    <name evidence="7" type="ORF">GC096_00195</name>
</gene>
<evidence type="ECO:0008006" key="9">
    <source>
        <dbReference type="Google" id="ProtNLM"/>
    </source>
</evidence>
<keyword evidence="2" id="KW-0732">Signal</keyword>
<feature type="domain" description="Heparinase II/III-like C-terminal" evidence="5">
    <location>
        <begin position="432"/>
        <end position="610"/>
    </location>
</feature>
<dbReference type="Gene3D" id="1.50.10.100">
    <property type="entry name" value="Chondroitin AC/alginate lyase"/>
    <property type="match status" value="1"/>
</dbReference>
<evidence type="ECO:0000256" key="2">
    <source>
        <dbReference type="ARBA" id="ARBA00022729"/>
    </source>
</evidence>
<dbReference type="Pfam" id="PF07940">
    <property type="entry name" value="Hepar_II_III_C"/>
    <property type="match status" value="1"/>
</dbReference>
<dbReference type="Proteomes" id="UP000653578">
    <property type="component" value="Unassembled WGS sequence"/>
</dbReference>
<dbReference type="InterPro" id="IPR031680">
    <property type="entry name" value="Hepar_II_III_N"/>
</dbReference>
<evidence type="ECO:0000256" key="4">
    <source>
        <dbReference type="ARBA" id="ARBA00023239"/>
    </source>
</evidence>
<protein>
    <recommendedName>
        <fullName evidence="9">Heparinase II/III-like protein</fullName>
    </recommendedName>
</protein>
<dbReference type="InterPro" id="IPR012480">
    <property type="entry name" value="Hepar_II_III_C"/>
</dbReference>
<proteinExistence type="predicted"/>
<dbReference type="SUPFAM" id="SSF48230">
    <property type="entry name" value="Chondroitin AC/alginate lyase"/>
    <property type="match status" value="1"/>
</dbReference>
<dbReference type="Pfam" id="PF16889">
    <property type="entry name" value="Hepar_II_III_N"/>
    <property type="match status" value="1"/>
</dbReference>
<keyword evidence="8" id="KW-1185">Reference proteome</keyword>
<evidence type="ECO:0000256" key="1">
    <source>
        <dbReference type="ARBA" id="ARBA00004418"/>
    </source>
</evidence>
<dbReference type="EMBL" id="WHNY01000004">
    <property type="protein sequence ID" value="NOU62464.1"/>
    <property type="molecule type" value="Genomic_DNA"/>
</dbReference>
<comment type="caution">
    <text evidence="7">The sequence shown here is derived from an EMBL/GenBank/DDBJ whole genome shotgun (WGS) entry which is preliminary data.</text>
</comment>
<comment type="subcellular location">
    <subcellularLocation>
        <location evidence="1">Periplasm</location>
    </subcellularLocation>
</comment>
<keyword evidence="4" id="KW-0456">Lyase</keyword>
<evidence type="ECO:0000313" key="7">
    <source>
        <dbReference type="EMBL" id="NOU62464.1"/>
    </source>
</evidence>
<organism evidence="7 8">
    <name type="scientific">Paenibacillus plantarum</name>
    <dbReference type="NCBI Taxonomy" id="2654975"/>
    <lineage>
        <taxon>Bacteria</taxon>
        <taxon>Bacillati</taxon>
        <taxon>Bacillota</taxon>
        <taxon>Bacilli</taxon>
        <taxon>Bacillales</taxon>
        <taxon>Paenibacillaceae</taxon>
        <taxon>Paenibacillus</taxon>
    </lineage>
</organism>
<reference evidence="7 8" key="1">
    <citation type="submission" date="2019-10" db="EMBL/GenBank/DDBJ databases">
        <title>Description of Paenibacillus humi sp. nov.</title>
        <authorList>
            <person name="Carlier A."/>
            <person name="Qi S."/>
        </authorList>
    </citation>
    <scope>NUCLEOTIDE SEQUENCE [LARGE SCALE GENOMIC DNA]</scope>
    <source>
        <strain evidence="7 8">LMG 31461</strain>
    </source>
</reference>
<accession>A0ABX1X2X5</accession>
<evidence type="ECO:0000256" key="3">
    <source>
        <dbReference type="ARBA" id="ARBA00022764"/>
    </source>
</evidence>
<name>A0ABX1X2X5_9BACL</name>
<sequence length="701" mass="80882">MVNGTVNQMTPLGKLLDRETDITDKQVFEALNLNYPGLQKVRRALEQGDEQLAKHEVVAYFHNRKNRTFLFDYRGMPLRPMDPDTSPLSYQSSNGLEGSLKELCLKVAEKMMNNIYLLPSGKRGEHFLGEYFENMLLHNALTDNVIRHRYPHDMFTRGQFYESLAVAYHENGDIRIATKFREILEKFFETYELIIENKDADAGHWMLTDDRDAMSVGGLTLVLLTLLYTELPYTLPDDLAFKIIGRIWFFGSQYRRFDTDTYRPHNHHLWERGVLPYILAVMLPEFPVIEAMKLRCREVILEHFKDDFNSRGGYGEHSTSYWAGATIGDMLFRAVTIARLNNDPLLDDVSLVSLEKSISVLTSISQPTERFPNIGDNQGTSIEPFLLAAMQMTDNSYPPAVLAVRNGATLMEDQLPSLDYCDNTVGFAASRSSWKRDANYFIMSIKENCGVCGHNHIDMLSLIMVLRGQQIIGEPYSGALYHKIRMNSDLRGFMYNMESHNTVLVHGSAVQPNRMYANRWGVYRPDVHISRYETTPQGMLVQGYHDAYTFCRHQRTVVFSRTKGWIVKDIIEHGMRQQQKHIQRWFLELDVICEVLEDKVLLLTKNNVRLLCVWESRSDVEVELWKKDELYPDIVSDPELINYAVDIHFLANDPEQTAADGDAVLHVAMLDVTDRSLPDFQDLRSIFAHKEEDMMNLLEHM</sequence>
<dbReference type="RefSeq" id="WP_171628287.1">
    <property type="nucleotide sequence ID" value="NZ_WHNY01000004.1"/>
</dbReference>